<dbReference type="STRING" id="1492898.SY85_10805"/>
<sequence length="87" mass="9871">MNIYVYNIPIHLSNKELESLFSSYGEVLSVEIEKNKETSLSLCIAYVHMPIETQAQRAIVALNGMELYGRKIIVQQEGGSNYLQTFT</sequence>
<dbReference type="GO" id="GO:0003729">
    <property type="term" value="F:mRNA binding"/>
    <property type="evidence" value="ECO:0007669"/>
    <property type="project" value="TreeGrafter"/>
</dbReference>
<evidence type="ECO:0000313" key="4">
    <source>
        <dbReference type="Proteomes" id="UP000077177"/>
    </source>
</evidence>
<dbReference type="KEGG" id="fla:SY85_10805"/>
<dbReference type="CDD" id="cd00590">
    <property type="entry name" value="RRM_SF"/>
    <property type="match status" value="1"/>
</dbReference>
<dbReference type="OrthoDB" id="9807907at2"/>
<keyword evidence="1" id="KW-0694">RNA-binding</keyword>
<reference evidence="4" key="1">
    <citation type="submission" date="2015-01" db="EMBL/GenBank/DDBJ databases">
        <title>Flavisolibacter sp./LCS9/ whole genome sequencing.</title>
        <authorList>
            <person name="Kim M.K."/>
            <person name="Srinivasan S."/>
            <person name="Lee J.-J."/>
        </authorList>
    </citation>
    <scope>NUCLEOTIDE SEQUENCE [LARGE SCALE GENOMIC DNA]</scope>
    <source>
        <strain evidence="4">LCS9</strain>
    </source>
</reference>
<dbReference type="PANTHER" id="PTHR48025">
    <property type="entry name" value="OS02G0815200 PROTEIN"/>
    <property type="match status" value="1"/>
</dbReference>
<dbReference type="RefSeq" id="WP_066404376.1">
    <property type="nucleotide sequence ID" value="NZ_CP011390.1"/>
</dbReference>
<reference evidence="3 4" key="2">
    <citation type="journal article" date="2016" name="Int. J. Syst. Evol. Microbiol.">
        <title>Flavisolibacter tropicus sp. nov., isolated from tropical soil.</title>
        <authorList>
            <person name="Lee J.J."/>
            <person name="Kang M.S."/>
            <person name="Kim G.S."/>
            <person name="Lee C.S."/>
            <person name="Lim S."/>
            <person name="Lee J."/>
            <person name="Roh S.H."/>
            <person name="Kang H."/>
            <person name="Ha J.M."/>
            <person name="Bae S."/>
            <person name="Jung H.Y."/>
            <person name="Kim M.K."/>
        </authorList>
    </citation>
    <scope>NUCLEOTIDE SEQUENCE [LARGE SCALE GENOMIC DNA]</scope>
    <source>
        <strain evidence="3 4">LCS9</strain>
    </source>
</reference>
<dbReference type="AlphaFoldDB" id="A0A172TV15"/>
<feature type="domain" description="RRM" evidence="2">
    <location>
        <begin position="1"/>
        <end position="79"/>
    </location>
</feature>
<dbReference type="Pfam" id="PF00076">
    <property type="entry name" value="RRM_1"/>
    <property type="match status" value="1"/>
</dbReference>
<dbReference type="PROSITE" id="PS50102">
    <property type="entry name" value="RRM"/>
    <property type="match status" value="1"/>
</dbReference>
<dbReference type="PANTHER" id="PTHR48025:SF1">
    <property type="entry name" value="RRM DOMAIN-CONTAINING PROTEIN"/>
    <property type="match status" value="1"/>
</dbReference>
<evidence type="ECO:0000256" key="1">
    <source>
        <dbReference type="ARBA" id="ARBA00022884"/>
    </source>
</evidence>
<gene>
    <name evidence="3" type="ORF">SY85_10805</name>
</gene>
<keyword evidence="4" id="KW-1185">Reference proteome</keyword>
<name>A0A172TV15_9BACT</name>
<dbReference type="Proteomes" id="UP000077177">
    <property type="component" value="Chromosome"/>
</dbReference>
<accession>A0A172TV15</accession>
<dbReference type="SMART" id="SM00360">
    <property type="entry name" value="RRM"/>
    <property type="match status" value="1"/>
</dbReference>
<dbReference type="InterPro" id="IPR000504">
    <property type="entry name" value="RRM_dom"/>
</dbReference>
<dbReference type="InterPro" id="IPR050502">
    <property type="entry name" value="Euk_RNA-bind_prot"/>
</dbReference>
<organism evidence="3 4">
    <name type="scientific">Flavisolibacter tropicus</name>
    <dbReference type="NCBI Taxonomy" id="1492898"/>
    <lineage>
        <taxon>Bacteria</taxon>
        <taxon>Pseudomonadati</taxon>
        <taxon>Bacteroidota</taxon>
        <taxon>Chitinophagia</taxon>
        <taxon>Chitinophagales</taxon>
        <taxon>Chitinophagaceae</taxon>
        <taxon>Flavisolibacter</taxon>
    </lineage>
</organism>
<proteinExistence type="predicted"/>
<protein>
    <recommendedName>
        <fullName evidence="2">RRM domain-containing protein</fullName>
    </recommendedName>
</protein>
<dbReference type="Gene3D" id="3.30.70.330">
    <property type="match status" value="1"/>
</dbReference>
<dbReference type="InterPro" id="IPR035979">
    <property type="entry name" value="RBD_domain_sf"/>
</dbReference>
<evidence type="ECO:0000313" key="3">
    <source>
        <dbReference type="EMBL" id="ANE50919.1"/>
    </source>
</evidence>
<dbReference type="SUPFAM" id="SSF54928">
    <property type="entry name" value="RNA-binding domain, RBD"/>
    <property type="match status" value="1"/>
</dbReference>
<evidence type="ECO:0000259" key="2">
    <source>
        <dbReference type="PROSITE" id="PS50102"/>
    </source>
</evidence>
<dbReference type="EMBL" id="CP011390">
    <property type="protein sequence ID" value="ANE50919.1"/>
    <property type="molecule type" value="Genomic_DNA"/>
</dbReference>
<dbReference type="InterPro" id="IPR012677">
    <property type="entry name" value="Nucleotide-bd_a/b_plait_sf"/>
</dbReference>